<dbReference type="CDD" id="cd00761">
    <property type="entry name" value="Glyco_tranf_GTA_type"/>
    <property type="match status" value="1"/>
</dbReference>
<accession>K9P4R0</accession>
<dbReference type="AlphaFoldDB" id="K9P4R0"/>
<evidence type="ECO:0000313" key="2">
    <source>
        <dbReference type="EMBL" id="AFY27973.1"/>
    </source>
</evidence>
<dbReference type="KEGG" id="cgc:Cyagr_0786"/>
<name>K9P4R0_CYAGP</name>
<dbReference type="SUPFAM" id="SSF53448">
    <property type="entry name" value="Nucleotide-diphospho-sugar transferases"/>
    <property type="match status" value="1"/>
</dbReference>
<dbReference type="Pfam" id="PF00535">
    <property type="entry name" value="Glycos_transf_2"/>
    <property type="match status" value="1"/>
</dbReference>
<dbReference type="RefSeq" id="WP_015108427.1">
    <property type="nucleotide sequence ID" value="NC_019675.1"/>
</dbReference>
<sequence>MSILSARLNANAVDFPAPHGSLRACVVIPVRNEQAVLPGVIAALAAQRDLQGEALDGHDFEVLLLLNNCTDATAAVAESLQQRFPQLALHIAQVVFAPYEAHVGRARQSLFDVAFQRFERLNRPAGLILSTDADSRPAPDWIAQNALEVAAGVDGVGGWISLDRVERSELPAGVRRLFSLDVMYRRALEELCSLYVPQVHDPFPRHHQHFGASIAVTAAAYGRAGGMPLRASSEDVALYQAVLNSGGRFRHSFRVRVVTSARMVGRAQRGLAEAIQAWNGLVGAASPVFVEPAHAAEERLARLGLWCSHHPGGNPPPALTITPEVTVAGRGQEIGAAIRALRARSSALLLLPFRDRLEAVRRRLTAPANTGRVLA</sequence>
<dbReference type="InterPro" id="IPR001173">
    <property type="entry name" value="Glyco_trans_2-like"/>
</dbReference>
<proteinExistence type="predicted"/>
<gene>
    <name evidence="2" type="ordered locus">Cyagr_0786</name>
</gene>
<dbReference type="InterPro" id="IPR050834">
    <property type="entry name" value="Glycosyltransf_2"/>
</dbReference>
<dbReference type="PANTHER" id="PTHR43685">
    <property type="entry name" value="GLYCOSYLTRANSFERASE"/>
    <property type="match status" value="1"/>
</dbReference>
<dbReference type="InterPro" id="IPR029044">
    <property type="entry name" value="Nucleotide-diphossugar_trans"/>
</dbReference>
<dbReference type="EMBL" id="CP003495">
    <property type="protein sequence ID" value="AFY27973.1"/>
    <property type="molecule type" value="Genomic_DNA"/>
</dbReference>
<keyword evidence="2" id="KW-0808">Transferase</keyword>
<dbReference type="GO" id="GO:0016740">
    <property type="term" value="F:transferase activity"/>
    <property type="evidence" value="ECO:0007669"/>
    <property type="project" value="UniProtKB-KW"/>
</dbReference>
<dbReference type="Gene3D" id="3.90.550.10">
    <property type="entry name" value="Spore Coat Polysaccharide Biosynthesis Protein SpsA, Chain A"/>
    <property type="match status" value="1"/>
</dbReference>
<protein>
    <submittedName>
        <fullName evidence="2">Glycosyl transferase</fullName>
    </submittedName>
</protein>
<dbReference type="PANTHER" id="PTHR43685:SF14">
    <property type="entry name" value="GLYCOSYLTRANSFERASE 2-LIKE DOMAIN-CONTAINING PROTEIN"/>
    <property type="match status" value="1"/>
</dbReference>
<dbReference type="PATRIC" id="fig|292564.3.peg.735"/>
<dbReference type="Proteomes" id="UP000010388">
    <property type="component" value="Chromosome"/>
</dbReference>
<dbReference type="HOGENOM" id="CLU_025996_17_2_3"/>
<organism evidence="2 3">
    <name type="scientific">Cyanobium gracile (strain ATCC 27147 / PCC 6307)</name>
    <dbReference type="NCBI Taxonomy" id="292564"/>
    <lineage>
        <taxon>Bacteria</taxon>
        <taxon>Bacillati</taxon>
        <taxon>Cyanobacteriota</taxon>
        <taxon>Cyanophyceae</taxon>
        <taxon>Synechococcales</taxon>
        <taxon>Prochlorococcaceae</taxon>
        <taxon>Cyanobium</taxon>
    </lineage>
</organism>
<reference evidence="3" key="1">
    <citation type="journal article" date="2013" name="Proc. Natl. Acad. Sci. U.S.A.">
        <title>Improving the coverage of the cyanobacterial phylum using diversity-driven genome sequencing.</title>
        <authorList>
            <person name="Shih P.M."/>
            <person name="Wu D."/>
            <person name="Latifi A."/>
            <person name="Axen S.D."/>
            <person name="Fewer D.P."/>
            <person name="Talla E."/>
            <person name="Calteau A."/>
            <person name="Cai F."/>
            <person name="Tandeau de Marsac N."/>
            <person name="Rippka R."/>
            <person name="Herdman M."/>
            <person name="Sivonen K."/>
            <person name="Coursin T."/>
            <person name="Laurent T."/>
            <person name="Goodwin L."/>
            <person name="Nolan M."/>
            <person name="Davenport K.W."/>
            <person name="Han C.S."/>
            <person name="Rubin E.M."/>
            <person name="Eisen J.A."/>
            <person name="Woyke T."/>
            <person name="Gugger M."/>
            <person name="Kerfeld C.A."/>
        </authorList>
    </citation>
    <scope>NUCLEOTIDE SEQUENCE [LARGE SCALE GENOMIC DNA]</scope>
    <source>
        <strain evidence="3">ATCC 27147 / PCC 6307</strain>
    </source>
</reference>
<evidence type="ECO:0000259" key="1">
    <source>
        <dbReference type="Pfam" id="PF00535"/>
    </source>
</evidence>
<evidence type="ECO:0000313" key="3">
    <source>
        <dbReference type="Proteomes" id="UP000010388"/>
    </source>
</evidence>
<feature type="domain" description="Glycosyltransferase 2-like" evidence="1">
    <location>
        <begin position="25"/>
        <end position="167"/>
    </location>
</feature>
<dbReference type="eggNOG" id="COG1215">
    <property type="taxonomic scope" value="Bacteria"/>
</dbReference>
<dbReference type="STRING" id="292564.Cyagr_0786"/>